<dbReference type="RefSeq" id="WP_216966321.1">
    <property type="nucleotide sequence ID" value="NZ_JAHOPB010000003.1"/>
</dbReference>
<evidence type="ECO:0000313" key="2">
    <source>
        <dbReference type="Proteomes" id="UP000727907"/>
    </source>
</evidence>
<protein>
    <recommendedName>
        <fullName evidence="3">DUF1330 domain-containing protein</fullName>
    </recommendedName>
</protein>
<accession>A0ABS6IQW7</accession>
<sequence length="135" mass="14278">MRNTGVATGMSSLSWPSFLKSFPNGHLVVAVAVDVGADEIGSRRLRGLRELLNRVIGGVALNGAFALTVSRVAGFPEILCAFETETDAAAFATLAQTEPTDGFPGFATQRVFHLDAPMEADLRAGLLSDGDIDQR</sequence>
<reference evidence="1 2" key="1">
    <citation type="submission" date="2021-06" db="EMBL/GenBank/DDBJ databases">
        <authorList>
            <person name="Lee D.H."/>
        </authorList>
    </citation>
    <scope>NUCLEOTIDE SEQUENCE [LARGE SCALE GENOMIC DNA]</scope>
    <source>
        <strain evidence="1 2">MMS21-HV4-11</strain>
    </source>
</reference>
<dbReference type="EMBL" id="JAHOPB010000003">
    <property type="protein sequence ID" value="MBU8876989.1"/>
    <property type="molecule type" value="Genomic_DNA"/>
</dbReference>
<proteinExistence type="predicted"/>
<gene>
    <name evidence="1" type="ORF">KQ910_24665</name>
</gene>
<dbReference type="Proteomes" id="UP000727907">
    <property type="component" value="Unassembled WGS sequence"/>
</dbReference>
<evidence type="ECO:0008006" key="3">
    <source>
        <dbReference type="Google" id="ProtNLM"/>
    </source>
</evidence>
<keyword evidence="2" id="KW-1185">Reference proteome</keyword>
<organism evidence="1 2">
    <name type="scientific">Reyranella humidisoli</name>
    <dbReference type="NCBI Taxonomy" id="2849149"/>
    <lineage>
        <taxon>Bacteria</taxon>
        <taxon>Pseudomonadati</taxon>
        <taxon>Pseudomonadota</taxon>
        <taxon>Alphaproteobacteria</taxon>
        <taxon>Hyphomicrobiales</taxon>
        <taxon>Reyranellaceae</taxon>
        <taxon>Reyranella</taxon>
    </lineage>
</organism>
<comment type="caution">
    <text evidence="1">The sequence shown here is derived from an EMBL/GenBank/DDBJ whole genome shotgun (WGS) entry which is preliminary data.</text>
</comment>
<name>A0ABS6IQW7_9HYPH</name>
<evidence type="ECO:0000313" key="1">
    <source>
        <dbReference type="EMBL" id="MBU8876989.1"/>
    </source>
</evidence>